<comment type="caution">
    <text evidence="4">The sequence shown here is derived from an EMBL/GenBank/DDBJ whole genome shotgun (WGS) entry which is preliminary data.</text>
</comment>
<keyword evidence="4" id="KW-0670">Pyruvate</keyword>
<evidence type="ECO:0000259" key="3">
    <source>
        <dbReference type="Pfam" id="PF00364"/>
    </source>
</evidence>
<proteinExistence type="predicted"/>
<dbReference type="PROSITE" id="PS00189">
    <property type="entry name" value="LIPOYL"/>
    <property type="match status" value="1"/>
</dbReference>
<accession>A0A1U7LNQ9</accession>
<dbReference type="Gene3D" id="2.40.50.100">
    <property type="match status" value="1"/>
</dbReference>
<keyword evidence="5" id="KW-1185">Reference proteome</keyword>
<feature type="domain" description="Lipoyl-binding" evidence="3">
    <location>
        <begin position="22"/>
        <end position="84"/>
    </location>
</feature>
<reference evidence="4 5" key="1">
    <citation type="submission" date="2016-04" db="EMBL/GenBank/DDBJ databases">
        <title>Evolutionary innovation and constraint leading to complex multicellularity in the Ascomycota.</title>
        <authorList>
            <person name="Cisse O."/>
            <person name="Nguyen A."/>
            <person name="Hewitt D.A."/>
            <person name="Jedd G."/>
            <person name="Stajich J.E."/>
        </authorList>
    </citation>
    <scope>NUCLEOTIDE SEQUENCE [LARGE SCALE GENOMIC DNA]</scope>
    <source>
        <strain evidence="4 5">DAH-3</strain>
    </source>
</reference>
<dbReference type="InterPro" id="IPR003016">
    <property type="entry name" value="2-oxoA_DH_lipoyl-BS"/>
</dbReference>
<keyword evidence="1" id="KW-0450">Lipoyl</keyword>
<keyword evidence="2" id="KW-0809">Transit peptide</keyword>
<dbReference type="Pfam" id="PF00364">
    <property type="entry name" value="Biotin_lipoyl"/>
    <property type="match status" value="1"/>
</dbReference>
<dbReference type="InterPro" id="IPR000089">
    <property type="entry name" value="Biotin_lipoyl"/>
</dbReference>
<gene>
    <name evidence="4" type="ORF">NEOLI_004585</name>
</gene>
<dbReference type="Proteomes" id="UP000186594">
    <property type="component" value="Unassembled WGS sequence"/>
</dbReference>
<dbReference type="SUPFAM" id="SSF51230">
    <property type="entry name" value="Single hybrid motif"/>
    <property type="match status" value="1"/>
</dbReference>
<protein>
    <submittedName>
        <fullName evidence="4">Pyruvate carboxylase subunit B</fullName>
    </submittedName>
</protein>
<dbReference type="EMBL" id="LXFE01000889">
    <property type="protein sequence ID" value="OLL24287.1"/>
    <property type="molecule type" value="Genomic_DNA"/>
</dbReference>
<evidence type="ECO:0000256" key="1">
    <source>
        <dbReference type="ARBA" id="ARBA00022823"/>
    </source>
</evidence>
<evidence type="ECO:0000256" key="2">
    <source>
        <dbReference type="ARBA" id="ARBA00022946"/>
    </source>
</evidence>
<evidence type="ECO:0000313" key="5">
    <source>
        <dbReference type="Proteomes" id="UP000186594"/>
    </source>
</evidence>
<dbReference type="AlphaFoldDB" id="A0A1U7LNQ9"/>
<dbReference type="CDD" id="cd06850">
    <property type="entry name" value="biotinyl_domain"/>
    <property type="match status" value="1"/>
</dbReference>
<dbReference type="InterPro" id="IPR011053">
    <property type="entry name" value="Single_hybrid_motif"/>
</dbReference>
<sequence length="86" mass="9247">MSSKKSTQPTGVIADIAEAHTSPHTAKFISMRVKQGTRVKTGDVVAVLEHLKTVVKITASVPGIVRFRAVEGQMVSIGEVVFDIEE</sequence>
<name>A0A1U7LNQ9_NEOID</name>
<evidence type="ECO:0000313" key="4">
    <source>
        <dbReference type="EMBL" id="OLL24287.1"/>
    </source>
</evidence>
<organism evidence="4 5">
    <name type="scientific">Neolecta irregularis (strain DAH-3)</name>
    <dbReference type="NCBI Taxonomy" id="1198029"/>
    <lineage>
        <taxon>Eukaryota</taxon>
        <taxon>Fungi</taxon>
        <taxon>Dikarya</taxon>
        <taxon>Ascomycota</taxon>
        <taxon>Taphrinomycotina</taxon>
        <taxon>Neolectales</taxon>
        <taxon>Neolectaceae</taxon>
        <taxon>Neolecta</taxon>
    </lineage>
</organism>